<dbReference type="InterPro" id="IPR037294">
    <property type="entry name" value="ABC_BtuC-like"/>
</dbReference>
<evidence type="ECO:0000256" key="2">
    <source>
        <dbReference type="ARBA" id="ARBA00007935"/>
    </source>
</evidence>
<dbReference type="GO" id="GO:0033214">
    <property type="term" value="P:siderophore-iron import into cell"/>
    <property type="evidence" value="ECO:0007669"/>
    <property type="project" value="TreeGrafter"/>
</dbReference>
<dbReference type="InterPro" id="IPR000522">
    <property type="entry name" value="ABC_transptr_permease_BtuC"/>
</dbReference>
<evidence type="ECO:0000256" key="5">
    <source>
        <dbReference type="ARBA" id="ARBA00022692"/>
    </source>
</evidence>
<gene>
    <name evidence="9" type="ORF">DFO77_12327</name>
</gene>
<dbReference type="Gene3D" id="1.10.3470.10">
    <property type="entry name" value="ABC transporter involved in vitamin B12 uptake, BtuC"/>
    <property type="match status" value="1"/>
</dbReference>
<dbReference type="Proteomes" id="UP000252733">
    <property type="component" value="Unassembled WGS sequence"/>
</dbReference>
<dbReference type="GO" id="GO:0005886">
    <property type="term" value="C:plasma membrane"/>
    <property type="evidence" value="ECO:0007669"/>
    <property type="project" value="UniProtKB-SubCell"/>
</dbReference>
<evidence type="ECO:0000313" key="9">
    <source>
        <dbReference type="EMBL" id="RCW30202.1"/>
    </source>
</evidence>
<dbReference type="CDD" id="cd06550">
    <property type="entry name" value="TM_ABC_iron-siderophores_like"/>
    <property type="match status" value="1"/>
</dbReference>
<dbReference type="SUPFAM" id="SSF81345">
    <property type="entry name" value="ABC transporter involved in vitamin B12 uptake, BtuC"/>
    <property type="match status" value="1"/>
</dbReference>
<keyword evidence="6 8" id="KW-1133">Transmembrane helix</keyword>
<dbReference type="PANTHER" id="PTHR30472">
    <property type="entry name" value="FERRIC ENTEROBACTIN TRANSPORT SYSTEM PERMEASE PROTEIN"/>
    <property type="match status" value="1"/>
</dbReference>
<comment type="subcellular location">
    <subcellularLocation>
        <location evidence="1">Cell membrane</location>
        <topology evidence="1">Multi-pass membrane protein</topology>
    </subcellularLocation>
</comment>
<feature type="transmembrane region" description="Helical" evidence="8">
    <location>
        <begin position="75"/>
        <end position="96"/>
    </location>
</feature>
<evidence type="ECO:0000256" key="6">
    <source>
        <dbReference type="ARBA" id="ARBA00022989"/>
    </source>
</evidence>
<feature type="transmembrane region" description="Helical" evidence="8">
    <location>
        <begin position="328"/>
        <end position="351"/>
    </location>
</feature>
<evidence type="ECO:0000256" key="3">
    <source>
        <dbReference type="ARBA" id="ARBA00022448"/>
    </source>
</evidence>
<keyword evidence="7 8" id="KW-0472">Membrane</keyword>
<feature type="transmembrane region" description="Helical" evidence="8">
    <location>
        <begin position="302"/>
        <end position="322"/>
    </location>
</feature>
<dbReference type="PANTHER" id="PTHR30472:SF25">
    <property type="entry name" value="ABC TRANSPORTER PERMEASE PROTEIN MJ0876-RELATED"/>
    <property type="match status" value="1"/>
</dbReference>
<dbReference type="GO" id="GO:0022857">
    <property type="term" value="F:transmembrane transporter activity"/>
    <property type="evidence" value="ECO:0007669"/>
    <property type="project" value="InterPro"/>
</dbReference>
<dbReference type="RefSeq" id="WP_258861647.1">
    <property type="nucleotide sequence ID" value="NZ_QPIZ01000023.1"/>
</dbReference>
<proteinExistence type="inferred from homology"/>
<comment type="similarity">
    <text evidence="2">Belongs to the binding-protein-dependent transport system permease family. FecCD subfamily.</text>
</comment>
<dbReference type="Pfam" id="PF01032">
    <property type="entry name" value="FecCD"/>
    <property type="match status" value="1"/>
</dbReference>
<evidence type="ECO:0000256" key="7">
    <source>
        <dbReference type="ARBA" id="ARBA00023136"/>
    </source>
</evidence>
<keyword evidence="3" id="KW-0813">Transport</keyword>
<feature type="transmembrane region" description="Helical" evidence="8">
    <location>
        <begin position="263"/>
        <end position="290"/>
    </location>
</feature>
<protein>
    <submittedName>
        <fullName evidence="9">Iron complex transport system permease protein</fullName>
    </submittedName>
</protein>
<feature type="transmembrane region" description="Helical" evidence="8">
    <location>
        <begin position="108"/>
        <end position="130"/>
    </location>
</feature>
<comment type="caution">
    <text evidence="9">The sequence shown here is derived from an EMBL/GenBank/DDBJ whole genome shotgun (WGS) entry which is preliminary data.</text>
</comment>
<accession>A0A368UN40</accession>
<feature type="transmembrane region" description="Helical" evidence="8">
    <location>
        <begin position="172"/>
        <end position="194"/>
    </location>
</feature>
<keyword evidence="5 8" id="KW-0812">Transmembrane</keyword>
<dbReference type="FunFam" id="1.10.3470.10:FF:000001">
    <property type="entry name" value="Vitamin B12 ABC transporter permease BtuC"/>
    <property type="match status" value="1"/>
</dbReference>
<dbReference type="AlphaFoldDB" id="A0A368UN40"/>
<evidence type="ECO:0000256" key="8">
    <source>
        <dbReference type="SAM" id="Phobius"/>
    </source>
</evidence>
<name>A0A368UN40_9BACT</name>
<evidence type="ECO:0000256" key="4">
    <source>
        <dbReference type="ARBA" id="ARBA00022475"/>
    </source>
</evidence>
<keyword evidence="10" id="KW-1185">Reference proteome</keyword>
<feature type="transmembrane region" description="Helical" evidence="8">
    <location>
        <begin position="142"/>
        <end position="165"/>
    </location>
</feature>
<sequence>MKDGNGSETEELIRKQYVRRLTFMLSSLLVLLVLIFWGLCMGSSLLSFSDVVEVLTGSGSEVSRQVIFQIRFPRILAAIATGAALSVSGAVIQTVIRNPLGSPFTLGLSAASAFGAAFAIVVLGAAGAGFSTGVGSLARMPWIITLSAFLFGLICALLITGFARWRGATPEILVMAGIILTSLFQSGTSLLQYISTDVELASVISWMFGDMAKATWDKVTIQFIVLIPAILFFVFNAFSFNALNAGDEVARSLGVNVDRLRLWAVVVASLCAAVATAFFGIIAFVGLVVPHVTRWLVGHNDRVVLISSVILGGVFLLLADIISRTVIAPVVIPVGIVTSFVGAPFFLFLIIRKVRKSR</sequence>
<feature type="transmembrane region" description="Helical" evidence="8">
    <location>
        <begin position="223"/>
        <end position="243"/>
    </location>
</feature>
<dbReference type="EMBL" id="QPIZ01000023">
    <property type="protein sequence ID" value="RCW30202.1"/>
    <property type="molecule type" value="Genomic_DNA"/>
</dbReference>
<feature type="transmembrane region" description="Helical" evidence="8">
    <location>
        <begin position="21"/>
        <end position="39"/>
    </location>
</feature>
<reference evidence="9 10" key="1">
    <citation type="submission" date="2018-07" db="EMBL/GenBank/DDBJ databases">
        <title>Freshwater and sediment microbial communities from various areas in North America, analyzing microbe dynamics in response to fracking.</title>
        <authorList>
            <person name="Lamendella R."/>
        </authorList>
    </citation>
    <scope>NUCLEOTIDE SEQUENCE [LARGE SCALE GENOMIC DNA]</scope>
    <source>
        <strain evidence="9 10">160A</strain>
    </source>
</reference>
<evidence type="ECO:0000256" key="1">
    <source>
        <dbReference type="ARBA" id="ARBA00004651"/>
    </source>
</evidence>
<evidence type="ECO:0000313" key="10">
    <source>
        <dbReference type="Proteomes" id="UP000252733"/>
    </source>
</evidence>
<keyword evidence="4" id="KW-1003">Cell membrane</keyword>
<organism evidence="9 10">
    <name type="scientific">Marinilabilia salmonicolor</name>
    <dbReference type="NCBI Taxonomy" id="989"/>
    <lineage>
        <taxon>Bacteria</taxon>
        <taxon>Pseudomonadati</taxon>
        <taxon>Bacteroidota</taxon>
        <taxon>Bacteroidia</taxon>
        <taxon>Marinilabiliales</taxon>
        <taxon>Marinilabiliaceae</taxon>
        <taxon>Marinilabilia</taxon>
    </lineage>
</organism>